<dbReference type="AlphaFoldDB" id="C6I0I6"/>
<protein>
    <submittedName>
        <fullName evidence="2">Methyltransferase type 11</fullName>
    </submittedName>
</protein>
<dbReference type="InterPro" id="IPR013216">
    <property type="entry name" value="Methyltransf_11"/>
</dbReference>
<keyword evidence="2" id="KW-0808">Transferase</keyword>
<reference evidence="2" key="2">
    <citation type="submission" date="2009-05" db="EMBL/GenBank/DDBJ databases">
        <authorList>
            <person name="Goltsman D.S.A."/>
            <person name="Denef V.J."/>
            <person name="Singer S.W."/>
            <person name="Verberkmoes N.C."/>
            <person name="Lefsrud M."/>
            <person name="Mueller R."/>
            <person name="Dick G.J."/>
            <person name="Sun C."/>
            <person name="Wheeler K."/>
            <person name="Zemla A."/>
            <person name="Baker B.J."/>
            <person name="Hauser L."/>
            <person name="Land M."/>
            <person name="Shah M.B."/>
            <person name="Thelen M.P."/>
            <person name="Hettich R.L."/>
            <person name="Banfield J.F."/>
        </authorList>
    </citation>
    <scope>NUCLEOTIDE SEQUENCE</scope>
</reference>
<feature type="domain" description="Methyltransferase type 11" evidence="1">
    <location>
        <begin position="48"/>
        <end position="140"/>
    </location>
</feature>
<name>C6I0I6_9BACT</name>
<keyword evidence="2" id="KW-0489">Methyltransferase</keyword>
<dbReference type="EMBL" id="GG693887">
    <property type="protein sequence ID" value="EES51641.1"/>
    <property type="molecule type" value="Genomic_DNA"/>
</dbReference>
<dbReference type="Gene3D" id="3.40.50.150">
    <property type="entry name" value="Vaccinia Virus protein VP39"/>
    <property type="match status" value="1"/>
</dbReference>
<dbReference type="GO" id="GO:0008757">
    <property type="term" value="F:S-adenosylmethionine-dependent methyltransferase activity"/>
    <property type="evidence" value="ECO:0007669"/>
    <property type="project" value="InterPro"/>
</dbReference>
<sequence>MKTTNPPRSSLWERLFAAVYDPLLRSVESRRLSPLRKRLLRDVHGTILDLGSGTGANLPFLSLPGTRRVFLEISWPMIQKGLAKGMGQAGAVVRGSGTALPFADQSFDSCISALVLCSVSDPDAALLEIRRVLRPGGTFFMMEHVLSDHPPVATLQKMATPVWKRVAGGCHLDRETDKIASRIFEKKEEWTETFSGIPFRLGRYLNRSTGSPDPPSLSAS</sequence>
<dbReference type="InterPro" id="IPR052356">
    <property type="entry name" value="Thiol_S-MT"/>
</dbReference>
<dbReference type="GO" id="GO:0032259">
    <property type="term" value="P:methylation"/>
    <property type="evidence" value="ECO:0007669"/>
    <property type="project" value="UniProtKB-KW"/>
</dbReference>
<evidence type="ECO:0000313" key="3">
    <source>
        <dbReference type="Proteomes" id="UP000009374"/>
    </source>
</evidence>
<dbReference type="PANTHER" id="PTHR45036">
    <property type="entry name" value="METHYLTRANSFERASE LIKE 7B"/>
    <property type="match status" value="1"/>
</dbReference>
<dbReference type="InterPro" id="IPR029063">
    <property type="entry name" value="SAM-dependent_MTases_sf"/>
</dbReference>
<evidence type="ECO:0000313" key="2">
    <source>
        <dbReference type="EMBL" id="EES51641.1"/>
    </source>
</evidence>
<dbReference type="CDD" id="cd02440">
    <property type="entry name" value="AdoMet_MTases"/>
    <property type="match status" value="1"/>
</dbReference>
<dbReference type="SUPFAM" id="SSF53335">
    <property type="entry name" value="S-adenosyl-L-methionine-dependent methyltransferases"/>
    <property type="match status" value="1"/>
</dbReference>
<dbReference type="Proteomes" id="UP000009374">
    <property type="component" value="Unassembled WGS sequence"/>
</dbReference>
<dbReference type="Pfam" id="PF08241">
    <property type="entry name" value="Methyltransf_11"/>
    <property type="match status" value="1"/>
</dbReference>
<reference evidence="2" key="1">
    <citation type="journal article" date="2009" name="Appl. Environ. Microbiol.">
        <title>Community genomic and proteomic analyses of chemoautotrophic iron-oxidizing "Leptospirillum rubarum" (Group II) and "Leptospirillum ferrodiazotrophum" (Group III) bacteria in acid mine drainage biofilms.</title>
        <authorList>
            <person name="Goltsman D.S."/>
            <person name="Denef V.J."/>
            <person name="Singer S.W."/>
            <person name="VerBerkmoes N.C."/>
            <person name="Lefsrud M."/>
            <person name="Mueller R.S."/>
            <person name="Dick G.J."/>
            <person name="Sun C.L."/>
            <person name="Wheeler K.E."/>
            <person name="Zemla A."/>
            <person name="Baker B.J."/>
            <person name="Hauser L."/>
            <person name="Land M."/>
            <person name="Shah M.B."/>
            <person name="Thelen M.P."/>
            <person name="Hettich R.L."/>
            <person name="Banfield J.F."/>
        </authorList>
    </citation>
    <scope>NUCLEOTIDE SEQUENCE [LARGE SCALE GENOMIC DNA]</scope>
</reference>
<dbReference type="PANTHER" id="PTHR45036:SF1">
    <property type="entry name" value="METHYLTRANSFERASE LIKE 7A"/>
    <property type="match status" value="1"/>
</dbReference>
<proteinExistence type="predicted"/>
<gene>
    <name evidence="2" type="ORF">UBAL3_95680079</name>
</gene>
<organism evidence="2 3">
    <name type="scientific">Leptospirillum ferrodiazotrophum</name>
    <dbReference type="NCBI Taxonomy" id="412449"/>
    <lineage>
        <taxon>Bacteria</taxon>
        <taxon>Pseudomonadati</taxon>
        <taxon>Nitrospirota</taxon>
        <taxon>Nitrospiria</taxon>
        <taxon>Nitrospirales</taxon>
        <taxon>Nitrospiraceae</taxon>
        <taxon>Leptospirillum</taxon>
    </lineage>
</organism>
<evidence type="ECO:0000259" key="1">
    <source>
        <dbReference type="Pfam" id="PF08241"/>
    </source>
</evidence>
<accession>C6I0I6</accession>
<keyword evidence="3" id="KW-1185">Reference proteome</keyword>